<keyword evidence="2" id="KW-0472">Membrane</keyword>
<dbReference type="EMBL" id="CAJMWV010001598">
    <property type="protein sequence ID" value="CAE6441228.1"/>
    <property type="molecule type" value="Genomic_DNA"/>
</dbReference>
<evidence type="ECO:0000256" key="2">
    <source>
        <dbReference type="SAM" id="Phobius"/>
    </source>
</evidence>
<proteinExistence type="predicted"/>
<protein>
    <submittedName>
        <fullName evidence="3">Uncharacterized protein</fullName>
    </submittedName>
</protein>
<evidence type="ECO:0000256" key="1">
    <source>
        <dbReference type="SAM" id="MobiDB-lite"/>
    </source>
</evidence>
<organism evidence="3 4">
    <name type="scientific">Rhizoctonia solani</name>
    <dbReference type="NCBI Taxonomy" id="456999"/>
    <lineage>
        <taxon>Eukaryota</taxon>
        <taxon>Fungi</taxon>
        <taxon>Dikarya</taxon>
        <taxon>Basidiomycota</taxon>
        <taxon>Agaricomycotina</taxon>
        <taxon>Agaricomycetes</taxon>
        <taxon>Cantharellales</taxon>
        <taxon>Ceratobasidiaceae</taxon>
        <taxon>Rhizoctonia</taxon>
    </lineage>
</organism>
<name>A0A8H3AV31_9AGAM</name>
<keyword evidence="2" id="KW-0812">Transmembrane</keyword>
<dbReference type="AlphaFoldDB" id="A0A8H3AV31"/>
<feature type="transmembrane region" description="Helical" evidence="2">
    <location>
        <begin position="24"/>
        <end position="46"/>
    </location>
</feature>
<gene>
    <name evidence="3" type="ORF">RDB_LOCUS54103</name>
</gene>
<accession>A0A8H3AV31</accession>
<keyword evidence="2" id="KW-1133">Transmembrane helix</keyword>
<evidence type="ECO:0000313" key="3">
    <source>
        <dbReference type="EMBL" id="CAE6441228.1"/>
    </source>
</evidence>
<comment type="caution">
    <text evidence="3">The sequence shown here is derived from an EMBL/GenBank/DDBJ whole genome shotgun (WGS) entry which is preliminary data.</text>
</comment>
<dbReference type="Proteomes" id="UP000663831">
    <property type="component" value="Unassembled WGS sequence"/>
</dbReference>
<evidence type="ECO:0000313" key="4">
    <source>
        <dbReference type="Proteomes" id="UP000663831"/>
    </source>
</evidence>
<feature type="region of interest" description="Disordered" evidence="1">
    <location>
        <begin position="152"/>
        <end position="177"/>
    </location>
</feature>
<reference evidence="3" key="1">
    <citation type="submission" date="2021-01" db="EMBL/GenBank/DDBJ databases">
        <authorList>
            <person name="Kaushik A."/>
        </authorList>
    </citation>
    <scope>NUCLEOTIDE SEQUENCE</scope>
    <source>
        <strain evidence="3">AG3-1AP</strain>
    </source>
</reference>
<sequence length="205" mass="22664">MRQVPLASPILADRFICPRRKSRIFASISQNFGLPLSVTLALVLAFTPKHMTKERLVVCVPLGKHGQHQHRLYQQDRCSHPNPHVSCLSLLTLLVFTANSSSGSSSGCRRMRVAKTLTDFPLEMAELDEILHSLFNEALAINSTVFEDKNPGTGGLEFDRGRSSPVCKGSQVGSLPTGSREHRYCLDDSLSVQAQGYGRRLSHSY</sequence>